<dbReference type="Gene3D" id="3.40.50.150">
    <property type="entry name" value="Vaccinia Virus protein VP39"/>
    <property type="match status" value="1"/>
</dbReference>
<dbReference type="PANTHER" id="PTHR47739">
    <property type="entry name" value="TRNA1(VAL) (ADENINE(37)-N6)-METHYLTRANSFERASE"/>
    <property type="match status" value="1"/>
</dbReference>
<gene>
    <name evidence="2" type="ORF">HNQ37_000701</name>
</gene>
<keyword evidence="2" id="KW-0808">Transferase</keyword>
<dbReference type="RefSeq" id="WP_183539334.1">
    <property type="nucleotide sequence ID" value="NZ_JACHHV010000008.1"/>
</dbReference>
<dbReference type="PROSITE" id="PS00092">
    <property type="entry name" value="N6_MTASE"/>
    <property type="match status" value="1"/>
</dbReference>
<dbReference type="InterPro" id="IPR007848">
    <property type="entry name" value="Small_mtfrase_dom"/>
</dbReference>
<proteinExistence type="predicted"/>
<evidence type="ECO:0000313" key="3">
    <source>
        <dbReference type="Proteomes" id="UP000562464"/>
    </source>
</evidence>
<name>A0A841C651_9LACT</name>
<keyword evidence="2" id="KW-0489">Methyltransferase</keyword>
<feature type="domain" description="Methyltransferase small" evidence="1">
    <location>
        <begin position="21"/>
        <end position="133"/>
    </location>
</feature>
<dbReference type="InterPro" id="IPR029063">
    <property type="entry name" value="SAM-dependent_MTases_sf"/>
</dbReference>
<dbReference type="Proteomes" id="UP000562464">
    <property type="component" value="Unassembled WGS sequence"/>
</dbReference>
<evidence type="ECO:0000259" key="1">
    <source>
        <dbReference type="Pfam" id="PF05175"/>
    </source>
</evidence>
<dbReference type="InterPro" id="IPR050210">
    <property type="entry name" value="tRNA_Adenine-N(6)_MTase"/>
</dbReference>
<dbReference type="Pfam" id="PF05175">
    <property type="entry name" value="MTS"/>
    <property type="match status" value="1"/>
</dbReference>
<evidence type="ECO:0000313" key="2">
    <source>
        <dbReference type="EMBL" id="MBB5887824.1"/>
    </source>
</evidence>
<accession>A0A841C651</accession>
<dbReference type="GO" id="GO:0003676">
    <property type="term" value="F:nucleic acid binding"/>
    <property type="evidence" value="ECO:0007669"/>
    <property type="project" value="InterPro"/>
</dbReference>
<dbReference type="EMBL" id="JACHHV010000008">
    <property type="protein sequence ID" value="MBB5887824.1"/>
    <property type="molecule type" value="Genomic_DNA"/>
</dbReference>
<dbReference type="GO" id="GO:0008757">
    <property type="term" value="F:S-adenosylmethionine-dependent methyltransferase activity"/>
    <property type="evidence" value="ECO:0007669"/>
    <property type="project" value="UniProtKB-ARBA"/>
</dbReference>
<sequence>MTKIVLKAGERVDTVVENGVEIIQSPEVFSFGMDAVLLSHFPRLPKRADRLILDLCAGNGAVGLLASSNTKAQIIEVELQERLADMADRSVKLNNLEDQVRVVCDDLKNTLKHIVPSSVDLIFCNPPYFKVTDQKILNDKDALTIARHEVMTNFESICSIVQKTLKPSGHFALVHRPERFMEVIDTLRAYKLQPKAIQFVYPKAGAEANLLLIDAIKDGKSGGEKFLSPLIVYDSEGNYTKEVNKIYFGGK</sequence>
<dbReference type="PANTHER" id="PTHR47739:SF1">
    <property type="entry name" value="TRNA1(VAL) (ADENINE(37)-N6)-METHYLTRANSFERASE"/>
    <property type="match status" value="1"/>
</dbReference>
<protein>
    <submittedName>
        <fullName evidence="2">tRNA1(Val) A37 N6-methylase TrmN6</fullName>
    </submittedName>
</protein>
<dbReference type="CDD" id="cd02440">
    <property type="entry name" value="AdoMet_MTases"/>
    <property type="match status" value="1"/>
</dbReference>
<comment type="caution">
    <text evidence="2">The sequence shown here is derived from an EMBL/GenBank/DDBJ whole genome shotgun (WGS) entry which is preliminary data.</text>
</comment>
<keyword evidence="3" id="KW-1185">Reference proteome</keyword>
<dbReference type="GO" id="GO:0032259">
    <property type="term" value="P:methylation"/>
    <property type="evidence" value="ECO:0007669"/>
    <property type="project" value="UniProtKB-KW"/>
</dbReference>
<dbReference type="InterPro" id="IPR002052">
    <property type="entry name" value="DNA_methylase_N6_adenine_CS"/>
</dbReference>
<dbReference type="SUPFAM" id="SSF53335">
    <property type="entry name" value="S-adenosyl-L-methionine-dependent methyltransferases"/>
    <property type="match status" value="1"/>
</dbReference>
<dbReference type="GO" id="GO:0008170">
    <property type="term" value="F:N-methyltransferase activity"/>
    <property type="evidence" value="ECO:0007669"/>
    <property type="project" value="UniProtKB-ARBA"/>
</dbReference>
<dbReference type="AlphaFoldDB" id="A0A841C651"/>
<reference evidence="2 3" key="1">
    <citation type="submission" date="2020-08" db="EMBL/GenBank/DDBJ databases">
        <title>Genomic Encyclopedia of Type Strains, Phase IV (KMG-IV): sequencing the most valuable type-strain genomes for metagenomic binning, comparative biology and taxonomic classification.</title>
        <authorList>
            <person name="Goeker M."/>
        </authorList>
    </citation>
    <scope>NUCLEOTIDE SEQUENCE [LARGE SCALE GENOMIC DNA]</scope>
    <source>
        <strain evidence="2 3">DSM 14925</strain>
    </source>
</reference>
<organism evidence="2 3">
    <name type="scientific">Lactovum miscens</name>
    <dbReference type="NCBI Taxonomy" id="190387"/>
    <lineage>
        <taxon>Bacteria</taxon>
        <taxon>Bacillati</taxon>
        <taxon>Bacillota</taxon>
        <taxon>Bacilli</taxon>
        <taxon>Lactobacillales</taxon>
        <taxon>Streptococcaceae</taxon>
        <taxon>Lactovum</taxon>
    </lineage>
</organism>